<feature type="region of interest" description="Disordered" evidence="9">
    <location>
        <begin position="911"/>
        <end position="942"/>
    </location>
</feature>
<dbReference type="PANTHER" id="PTHR24185:SF1">
    <property type="entry name" value="CALCIUM-INDEPENDENT PHOSPHOLIPASE A2-GAMMA"/>
    <property type="match status" value="1"/>
</dbReference>
<keyword evidence="4" id="KW-0862">Zinc</keyword>
<feature type="region of interest" description="Disordered" evidence="9">
    <location>
        <begin position="1763"/>
        <end position="1806"/>
    </location>
</feature>
<dbReference type="EMBL" id="JAAMOD010000262">
    <property type="protein sequence ID" value="KAF5233120.1"/>
    <property type="molecule type" value="Genomic_DNA"/>
</dbReference>
<keyword evidence="6" id="KW-0443">Lipid metabolism</keyword>
<dbReference type="GO" id="GO:0008270">
    <property type="term" value="F:zinc ion binding"/>
    <property type="evidence" value="ECO:0007669"/>
    <property type="project" value="UniProtKB-KW"/>
</dbReference>
<dbReference type="PROSITE" id="PS00518">
    <property type="entry name" value="ZF_RING_1"/>
    <property type="match status" value="1"/>
</dbReference>
<dbReference type="PROSITE" id="PS51635">
    <property type="entry name" value="PNPLA"/>
    <property type="match status" value="1"/>
</dbReference>
<keyword evidence="1" id="KW-0479">Metal-binding</keyword>
<dbReference type="InterPro" id="IPR027417">
    <property type="entry name" value="P-loop_NTPase"/>
</dbReference>
<feature type="domain" description="RING-type" evidence="10">
    <location>
        <begin position="613"/>
        <end position="657"/>
    </location>
</feature>
<keyword evidence="5" id="KW-0442">Lipid degradation</keyword>
<feature type="short sequence motif" description="DGA/G" evidence="8">
    <location>
        <begin position="872"/>
        <end position="874"/>
    </location>
</feature>
<evidence type="ECO:0000256" key="6">
    <source>
        <dbReference type="ARBA" id="ARBA00023098"/>
    </source>
</evidence>
<dbReference type="GO" id="GO:0019369">
    <property type="term" value="P:arachidonate metabolic process"/>
    <property type="evidence" value="ECO:0007669"/>
    <property type="project" value="TreeGrafter"/>
</dbReference>
<dbReference type="SUPFAM" id="SSF52151">
    <property type="entry name" value="FabD/lysophospholipase-like"/>
    <property type="match status" value="1"/>
</dbReference>
<dbReference type="Gene3D" id="3.40.1090.10">
    <property type="entry name" value="Cytosolic phospholipase A2 catalytic domain"/>
    <property type="match status" value="1"/>
</dbReference>
<evidence type="ECO:0000313" key="14">
    <source>
        <dbReference type="Proteomes" id="UP000537989"/>
    </source>
</evidence>
<comment type="caution">
    <text evidence="13">The sequence shown here is derived from an EMBL/GenBank/DDBJ whole genome shotgun (WGS) entry which is preliminary data.</text>
</comment>
<comment type="caution">
    <text evidence="8">Lacks conserved residue(s) required for the propagation of feature annotation.</text>
</comment>
<dbReference type="Gene3D" id="3.40.50.300">
    <property type="entry name" value="P-loop containing nucleotide triphosphate hydrolases"/>
    <property type="match status" value="1"/>
</dbReference>
<reference evidence="13 14" key="1">
    <citation type="submission" date="2020-02" db="EMBL/GenBank/DDBJ databases">
        <title>Identification and distribution of gene clusters putatively required for synthesis of sphingolipid metabolism inhibitors in phylogenetically diverse species of the filamentous fungus Fusarium.</title>
        <authorList>
            <person name="Kim H.-S."/>
            <person name="Busman M."/>
            <person name="Brown D.W."/>
            <person name="Divon H."/>
            <person name="Uhlig S."/>
            <person name="Proctor R.H."/>
        </authorList>
    </citation>
    <scope>NUCLEOTIDE SEQUENCE [LARGE SCALE GENOMIC DNA]</scope>
    <source>
        <strain evidence="13 14">NRRL 2903</strain>
    </source>
</reference>
<evidence type="ECO:0000313" key="13">
    <source>
        <dbReference type="EMBL" id="KAF5233120.1"/>
    </source>
</evidence>
<dbReference type="InterPro" id="IPR002641">
    <property type="entry name" value="PNPLA_dom"/>
</dbReference>
<dbReference type="InterPro" id="IPR017907">
    <property type="entry name" value="Znf_RING_CS"/>
</dbReference>
<protein>
    <recommendedName>
        <fullName evidence="15">PNPLA domain-containing protein</fullName>
    </recommendedName>
</protein>
<dbReference type="PROSITE" id="PS50157">
    <property type="entry name" value="ZINC_FINGER_C2H2_2"/>
    <property type="match status" value="1"/>
</dbReference>
<dbReference type="GO" id="GO:0047499">
    <property type="term" value="F:calcium-independent phospholipase A2 activity"/>
    <property type="evidence" value="ECO:0007669"/>
    <property type="project" value="TreeGrafter"/>
</dbReference>
<dbReference type="SUPFAM" id="SSF52540">
    <property type="entry name" value="P-loop containing nucleoside triphosphate hydrolases"/>
    <property type="match status" value="1"/>
</dbReference>
<feature type="region of interest" description="Disordered" evidence="9">
    <location>
        <begin position="1416"/>
        <end position="1449"/>
    </location>
</feature>
<dbReference type="GO" id="GO:0046486">
    <property type="term" value="P:glycerolipid metabolic process"/>
    <property type="evidence" value="ECO:0007669"/>
    <property type="project" value="UniProtKB-ARBA"/>
</dbReference>
<dbReference type="Proteomes" id="UP000537989">
    <property type="component" value="Unassembled WGS sequence"/>
</dbReference>
<evidence type="ECO:0000256" key="7">
    <source>
        <dbReference type="PROSITE-ProRule" id="PRU00042"/>
    </source>
</evidence>
<keyword evidence="2 7" id="KW-0863">Zinc-finger</keyword>
<proteinExistence type="predicted"/>
<feature type="domain" description="PNPLA" evidence="12">
    <location>
        <begin position="680"/>
        <end position="885"/>
    </location>
</feature>
<accession>A0AAN6BXM7</accession>
<dbReference type="Pfam" id="PF01734">
    <property type="entry name" value="Patatin"/>
    <property type="match status" value="1"/>
</dbReference>
<gene>
    <name evidence="13" type="ORF">FAUST_8355</name>
</gene>
<dbReference type="GO" id="GO:0016042">
    <property type="term" value="P:lipid catabolic process"/>
    <property type="evidence" value="ECO:0007669"/>
    <property type="project" value="UniProtKB-KW"/>
</dbReference>
<dbReference type="InterPro" id="IPR013087">
    <property type="entry name" value="Znf_C2H2_type"/>
</dbReference>
<dbReference type="GO" id="GO:0016020">
    <property type="term" value="C:membrane"/>
    <property type="evidence" value="ECO:0007669"/>
    <property type="project" value="TreeGrafter"/>
</dbReference>
<keyword evidence="14" id="KW-1185">Reference proteome</keyword>
<dbReference type="CDD" id="cd07199">
    <property type="entry name" value="Pat17_PNPLA8_PNPLA9_like"/>
    <property type="match status" value="1"/>
</dbReference>
<name>A0AAN6BXM7_FUSAU</name>
<feature type="compositionally biased region" description="Low complexity" evidence="9">
    <location>
        <begin position="1502"/>
        <end position="1519"/>
    </location>
</feature>
<evidence type="ECO:0000256" key="5">
    <source>
        <dbReference type="ARBA" id="ARBA00022963"/>
    </source>
</evidence>
<evidence type="ECO:0000256" key="1">
    <source>
        <dbReference type="ARBA" id="ARBA00022723"/>
    </source>
</evidence>
<feature type="compositionally biased region" description="Polar residues" evidence="9">
    <location>
        <begin position="1767"/>
        <end position="1777"/>
    </location>
</feature>
<evidence type="ECO:0000259" key="12">
    <source>
        <dbReference type="PROSITE" id="PS51635"/>
    </source>
</evidence>
<feature type="region of interest" description="Disordered" evidence="9">
    <location>
        <begin position="1498"/>
        <end position="1568"/>
    </location>
</feature>
<dbReference type="InterPro" id="IPR016035">
    <property type="entry name" value="Acyl_Trfase/lysoPLipase"/>
</dbReference>
<dbReference type="PANTHER" id="PTHR24185">
    <property type="entry name" value="CALCIUM-INDEPENDENT PHOSPHOLIPASE A2-GAMMA"/>
    <property type="match status" value="1"/>
</dbReference>
<dbReference type="InterPro" id="IPR001841">
    <property type="entry name" value="Znf_RING"/>
</dbReference>
<evidence type="ECO:0000256" key="2">
    <source>
        <dbReference type="ARBA" id="ARBA00022771"/>
    </source>
</evidence>
<keyword evidence="3" id="KW-0378">Hydrolase</keyword>
<evidence type="ECO:0000256" key="9">
    <source>
        <dbReference type="SAM" id="MobiDB-lite"/>
    </source>
</evidence>
<evidence type="ECO:0000256" key="3">
    <source>
        <dbReference type="ARBA" id="ARBA00022801"/>
    </source>
</evidence>
<evidence type="ECO:0000256" key="8">
    <source>
        <dbReference type="PROSITE-ProRule" id="PRU01161"/>
    </source>
</evidence>
<feature type="compositionally biased region" description="Acidic residues" evidence="9">
    <location>
        <begin position="1434"/>
        <end position="1448"/>
    </location>
</feature>
<evidence type="ECO:0000259" key="10">
    <source>
        <dbReference type="PROSITE" id="PS50089"/>
    </source>
</evidence>
<organism evidence="13 14">
    <name type="scientific">Fusarium austroamericanum</name>
    <dbReference type="NCBI Taxonomy" id="282268"/>
    <lineage>
        <taxon>Eukaryota</taxon>
        <taxon>Fungi</taxon>
        <taxon>Dikarya</taxon>
        <taxon>Ascomycota</taxon>
        <taxon>Pezizomycotina</taxon>
        <taxon>Sordariomycetes</taxon>
        <taxon>Hypocreomycetidae</taxon>
        <taxon>Hypocreales</taxon>
        <taxon>Nectriaceae</taxon>
        <taxon>Fusarium</taxon>
    </lineage>
</organism>
<feature type="domain" description="C2H2-type" evidence="11">
    <location>
        <begin position="1613"/>
        <end position="1638"/>
    </location>
</feature>
<evidence type="ECO:0000259" key="11">
    <source>
        <dbReference type="PROSITE" id="PS50157"/>
    </source>
</evidence>
<sequence length="1907" mass="214893">MASFAEYSSLPEVVVSADGMSKLEYRPQPGKVGIDGREHEKVDEDIVHRLQQIFDQPTAEEQHRRHTNDINTTWFGVTKEHDQPYLHYSNRLVDILRESQVGAFAERFPQLVSFVGQTGAGKSTVIKMLIDRLQAGLESSRNIPAPVPGLVGDNVPTTGDVHLYEDPGTYHAQSPFLYADCEGMTGGENAPRGLACREKLESAKRSGKTVKNLLRKKITWADNPKMQSREYAVTSMFPRILYTFSDVVVFVLREVRTFQTEVLTQLVNWAAMSIDKSINQPTLPHVIIVANDTDTSIDDQQWDPVIATEGLLNDYENSVHQVPALRDILDRLAHVGKRVTTTRGLLEEYYSSVTVVRIPAKGRYMQIDEQIGKLYGIITDRCRRSRVRKKQVRMLLNAEILPQYVNSAYDHFSRSLDEPFDFNKEALRHAPLPRNFGGHILNLILTVYNQLGQRRDRLPDFFARLSRPLAACIMLAATRDNIQGSYSGLLRSTYGKSLDEALHQFCDHWLPCSYTRDEETCHNVRNSHTKGHQSRTGRIFARGSYESTFIAEAFFPEWMGQIDKQIKNLNERMYRFDQDQNNIPRALNVVMAEFYQSVRVDGSFSRFKSNLTCLCCVRKVPENVLPCGHILCKACIQAHGHNVGQGLFHMHCCPLHHKKTLWPEPARVRFKPDEAGVRILCLDGGGVRAIDELVILQEIQKRLGNHVPIQNFFDLIVGSGTGGIIALGLGVKRWNVGDCKDHFRSLCKQAFNPRLVKQLSAVSMRSQYKTKPLEKGLKSAFGQHSYLYGGSKPDHSTSIRVAVTATLASENRPAVLSNYNTESDNDSMPYRFVRPQDPAWELKTWEAARATAAAPPYFKPFLHIATGVQYTDGAVHHVCPVFVADNERKRLWGDANQPTPDLVLSLGTGHETSRLTHKAKRAVAQRPPLPSQQTGPPQQRPYASFSSMWRTTNPVMDDQHCSEDIWNNYVEKTSAPSQLQMASHEHRYMRINVGCADKRPNFDDIEEIETIERNSINMMCEDHTVRMAAHRLVASCFYFERTGVDAQNRETGLYKCSGNIICRFDEGSRDIKGLGLILKDHIRGSAFVPYFILEEDYGTPVMKQHVVTIPVDTIEKMCYTGIFRLPSHLIIDGSHETSLTRLSLCLQQNGYGYSQESSPFESSVNPSMSISGFPRELFVQYDPLSPRAAVEDEDDGEGPWELPGSDDRFITQFRNCPWEPDLVAQKKRWLDLNIHLHILTIAMSDHSSNQIGEAGLHHLPFRTKEGRHSDAPQLSKFPILNRRHGKKLPESLHFNPGTFRLRSPTESSLSSISSANIPDSATTHSLSTLASPTSTTYASSINEQFAATTLDGGSRPASRICHRHNPSSGTCSTFVNEDEDAIITGYPEFDIKIRGIDEFQRQPVVQEIQPASTESFVKEEKVLTPTESTHTDIPDCDDNEEDSEDVSSEDATLVLNYALQVIYGVDLNDTSIAQDKVQNLVSNFAQNINEHIWQSASDGQFSHTMSRSSSSSTPSQDASNNDRRGKRKKQGKREDDGDEFSDGEGSGYLPIKRSRPNPKDDENLRLSCPFRKRNPHRFNVRDHHSCAMTYFPKFAELRQHIVKQHKRDDPSAYVCDRCSRDFTTRKELRDHQRLPKEHMCDIADADAESGIDPQTATKLLSRKRASGTSPEVQWREIWNIVFPDDDDGDVRSYEYTPVIEHFEVAAKYQKAFEQLKLSLVDKISNPATLETLSTKFYQCFVETLDHCIANAQSMPYTNRSNKKNEITRSQAPQSIVQRKSRDIMPRPDSGVILDDGSEESGSLGHRDSMRTIRSGAAGRGSQVPETVLEIITPTAGFDDIMQPSMLAMTGGTDVQAWNNGVVYPQMMADQMLPANGLTTQADYMNWGQMYPGFDTLGNGFTGFNGQQ</sequence>
<dbReference type="PROSITE" id="PS50089">
    <property type="entry name" value="ZF_RING_2"/>
    <property type="match status" value="1"/>
</dbReference>
<evidence type="ECO:0000256" key="4">
    <source>
        <dbReference type="ARBA" id="ARBA00022833"/>
    </source>
</evidence>
<evidence type="ECO:0008006" key="15">
    <source>
        <dbReference type="Google" id="ProtNLM"/>
    </source>
</evidence>